<dbReference type="AlphaFoldDB" id="A0A0G4PW48"/>
<dbReference type="PANTHER" id="PTHR28037">
    <property type="entry name" value="ALCOHOL O-ACETYLTRANSFERASE 1-RELATED"/>
    <property type="match status" value="1"/>
</dbReference>
<dbReference type="SUPFAM" id="SSF52777">
    <property type="entry name" value="CoA-dependent acyltransferases"/>
    <property type="match status" value="2"/>
</dbReference>
<accession>A0A0G4PW48</accession>
<evidence type="ECO:0000313" key="1">
    <source>
        <dbReference type="EMBL" id="CRL30389.1"/>
    </source>
</evidence>
<dbReference type="EMBL" id="HG793183">
    <property type="protein sequence ID" value="CRL30389.1"/>
    <property type="molecule type" value="Genomic_DNA"/>
</dbReference>
<sequence>MEEVLPEGGFAPLRLLGHAEKYSTTRSHLGIYLNVGLTACYKRPNGVPVKPALFYALSMLISKHPILSAIPFAVGTPDPYFVRLPKITLSEVVSFMEDEANFPSSDERQTLDKVLQEQHNCPFEIDPKRPLPFWRLCVLERSSCPRSFILVFVFHHSLMDTQSALSFHNELERYMAQYAGLEPSDTVYCPSNALIPPLEGLCTLPVSREFLQSQEKDSELSPDGWTAAPQFTPVKTRFSSLWLSEVDTKVLVTLSKQEQTSVTATIQVLVATCIFSALPATYHTLQGDCAVSLRRFLPEPVTATTLGCYVGSLSTTYHREPSFNWNESRRTKVAIEHAMAQKGGNMPVGYLALIQNQHHWMLQKMGQNRKSAFELSNIGATSTLRGGTNFEIESMLFSQSSSACSAAIKVSAVTGPDGRLALGFTWQEGAIEVGMIEKVQSALKGEIERLAVFA</sequence>
<dbReference type="Proteomes" id="UP000053732">
    <property type="component" value="Unassembled WGS sequence"/>
</dbReference>
<protein>
    <submittedName>
        <fullName evidence="1">Alcohol acetyltransferase</fullName>
    </submittedName>
</protein>
<organism evidence="1 2">
    <name type="scientific">Penicillium camemberti (strain FM 013)</name>
    <dbReference type="NCBI Taxonomy" id="1429867"/>
    <lineage>
        <taxon>Eukaryota</taxon>
        <taxon>Fungi</taxon>
        <taxon>Dikarya</taxon>
        <taxon>Ascomycota</taxon>
        <taxon>Pezizomycotina</taxon>
        <taxon>Eurotiomycetes</taxon>
        <taxon>Eurotiomycetidae</taxon>
        <taxon>Eurotiales</taxon>
        <taxon>Aspergillaceae</taxon>
        <taxon>Penicillium</taxon>
    </lineage>
</organism>
<gene>
    <name evidence="1" type="ORF">PCAMFM013_S050g000036</name>
</gene>
<dbReference type="GO" id="GO:0008080">
    <property type="term" value="F:N-acetyltransferase activity"/>
    <property type="evidence" value="ECO:0007669"/>
    <property type="project" value="TreeGrafter"/>
</dbReference>
<dbReference type="InterPro" id="IPR010828">
    <property type="entry name" value="Atf2/Sli1-like"/>
</dbReference>
<name>A0A0G4PW48_PENC3</name>
<keyword evidence="2" id="KW-1185">Reference proteome</keyword>
<dbReference type="Pfam" id="PF07247">
    <property type="entry name" value="AATase"/>
    <property type="match status" value="2"/>
</dbReference>
<reference evidence="1 2" key="1">
    <citation type="journal article" date="2014" name="Nat. Commun.">
        <title>Multiple recent horizontal transfers of a large genomic region in cheese making fungi.</title>
        <authorList>
            <person name="Cheeseman K."/>
            <person name="Ropars J."/>
            <person name="Renault P."/>
            <person name="Dupont J."/>
            <person name="Gouzy J."/>
            <person name="Branca A."/>
            <person name="Abraham A.L."/>
            <person name="Ceppi M."/>
            <person name="Conseiller E."/>
            <person name="Debuchy R."/>
            <person name="Malagnac F."/>
            <person name="Goarin A."/>
            <person name="Silar P."/>
            <person name="Lacoste S."/>
            <person name="Sallet E."/>
            <person name="Bensimon A."/>
            <person name="Giraud T."/>
            <person name="Brygoo Y."/>
        </authorList>
    </citation>
    <scope>NUCLEOTIDE SEQUENCE [LARGE SCALE GENOMIC DNA]</scope>
    <source>
        <strain evidence="2">FM 013</strain>
    </source>
</reference>
<dbReference type="InterPro" id="IPR023213">
    <property type="entry name" value="CAT-like_dom_sf"/>
</dbReference>
<dbReference type="STRING" id="1429867.A0A0G4PW48"/>
<keyword evidence="1" id="KW-0808">Transferase</keyword>
<dbReference type="InterPro" id="IPR052058">
    <property type="entry name" value="Alcohol_O-acetyltransferase"/>
</dbReference>
<proteinExistence type="predicted"/>
<dbReference type="Gene3D" id="3.30.559.10">
    <property type="entry name" value="Chloramphenicol acetyltransferase-like domain"/>
    <property type="match status" value="1"/>
</dbReference>
<evidence type="ECO:0000313" key="2">
    <source>
        <dbReference type="Proteomes" id="UP000053732"/>
    </source>
</evidence>
<dbReference type="PANTHER" id="PTHR28037:SF1">
    <property type="entry name" value="ALCOHOL O-ACETYLTRANSFERASE 1-RELATED"/>
    <property type="match status" value="1"/>
</dbReference>